<feature type="compositionally biased region" description="Acidic residues" evidence="6">
    <location>
        <begin position="807"/>
        <end position="849"/>
    </location>
</feature>
<feature type="compositionally biased region" description="Basic and acidic residues" evidence="6">
    <location>
        <begin position="850"/>
        <end position="863"/>
    </location>
</feature>
<organism evidence="8 9">
    <name type="scientific">Rhizopogon vesiculosus</name>
    <dbReference type="NCBI Taxonomy" id="180088"/>
    <lineage>
        <taxon>Eukaryota</taxon>
        <taxon>Fungi</taxon>
        <taxon>Dikarya</taxon>
        <taxon>Basidiomycota</taxon>
        <taxon>Agaricomycotina</taxon>
        <taxon>Agaricomycetes</taxon>
        <taxon>Agaricomycetidae</taxon>
        <taxon>Boletales</taxon>
        <taxon>Suillineae</taxon>
        <taxon>Rhizopogonaceae</taxon>
        <taxon>Rhizopogon</taxon>
    </lineage>
</organism>
<comment type="caution">
    <text evidence="8">The sequence shown here is derived from an EMBL/GenBank/DDBJ whole genome shotgun (WGS) entry which is preliminary data.</text>
</comment>
<feature type="domain" description="Clathrin/coatomer adaptor adaptin-like N-terminal" evidence="7">
    <location>
        <begin position="50"/>
        <end position="453"/>
    </location>
</feature>
<dbReference type="STRING" id="180088.A0A1J8QDD7"/>
<feature type="compositionally biased region" description="Basic and acidic residues" evidence="6">
    <location>
        <begin position="791"/>
        <end position="803"/>
    </location>
</feature>
<evidence type="ECO:0000256" key="3">
    <source>
        <dbReference type="ARBA" id="ARBA00022448"/>
    </source>
</evidence>
<accession>A0A1J8QDD7</accession>
<evidence type="ECO:0000256" key="2">
    <source>
        <dbReference type="ARBA" id="ARBA00006613"/>
    </source>
</evidence>
<dbReference type="PANTHER" id="PTHR11134">
    <property type="entry name" value="ADAPTOR COMPLEX SUBUNIT BETA FAMILY MEMBER"/>
    <property type="match status" value="1"/>
</dbReference>
<dbReference type="OrthoDB" id="10254310at2759"/>
<reference evidence="8 9" key="1">
    <citation type="submission" date="2016-03" db="EMBL/GenBank/DDBJ databases">
        <title>Comparative genomics of the ectomycorrhizal sister species Rhizopogon vinicolor and Rhizopogon vesiculosus (Basidiomycota: Boletales) reveals a divergence of the mating type B locus.</title>
        <authorList>
            <person name="Mujic A.B."/>
            <person name="Kuo A."/>
            <person name="Tritt A."/>
            <person name="Lipzen A."/>
            <person name="Chen C."/>
            <person name="Johnson J."/>
            <person name="Sharma A."/>
            <person name="Barry K."/>
            <person name="Grigoriev I.V."/>
            <person name="Spatafora J.W."/>
        </authorList>
    </citation>
    <scope>NUCLEOTIDE SEQUENCE [LARGE SCALE GENOMIC DNA]</scope>
    <source>
        <strain evidence="8 9">AM-OR11-056</strain>
    </source>
</reference>
<name>A0A1J8QDD7_9AGAM</name>
<keyword evidence="3" id="KW-0813">Transport</keyword>
<dbReference type="Proteomes" id="UP000183567">
    <property type="component" value="Unassembled WGS sequence"/>
</dbReference>
<dbReference type="InterPro" id="IPR026739">
    <property type="entry name" value="AP_beta"/>
</dbReference>
<dbReference type="GO" id="GO:0012505">
    <property type="term" value="C:endomembrane system"/>
    <property type="evidence" value="ECO:0007669"/>
    <property type="project" value="UniProtKB-SubCell"/>
</dbReference>
<comment type="subcellular location">
    <subcellularLocation>
        <location evidence="1">Endomembrane system</location>
    </subcellularLocation>
</comment>
<keyword evidence="9" id="KW-1185">Reference proteome</keyword>
<dbReference type="GO" id="GO:0030123">
    <property type="term" value="C:AP-3 adaptor complex"/>
    <property type="evidence" value="ECO:0007669"/>
    <property type="project" value="InterPro"/>
</dbReference>
<feature type="region of interest" description="Disordered" evidence="6">
    <location>
        <begin position="650"/>
        <end position="671"/>
    </location>
</feature>
<keyword evidence="5" id="KW-0472">Membrane</keyword>
<evidence type="ECO:0000259" key="7">
    <source>
        <dbReference type="Pfam" id="PF01602"/>
    </source>
</evidence>
<keyword evidence="4" id="KW-0653">Protein transport</keyword>
<dbReference type="Gene3D" id="1.25.10.10">
    <property type="entry name" value="Leucine-rich Repeat Variant"/>
    <property type="match status" value="1"/>
</dbReference>
<dbReference type="SUPFAM" id="SSF48371">
    <property type="entry name" value="ARM repeat"/>
    <property type="match status" value="1"/>
</dbReference>
<feature type="region of interest" description="Disordered" evidence="6">
    <location>
        <begin position="739"/>
        <end position="863"/>
    </location>
</feature>
<gene>
    <name evidence="8" type="ORF">AZE42_07227</name>
</gene>
<dbReference type="PIRSF" id="PIRSF037096">
    <property type="entry name" value="AP3_complex_beta"/>
    <property type="match status" value="1"/>
</dbReference>
<comment type="similarity">
    <text evidence="2">Belongs to the adaptor complexes large subunit family.</text>
</comment>
<proteinExistence type="inferred from homology"/>
<dbReference type="GO" id="GO:0016192">
    <property type="term" value="P:vesicle-mediated transport"/>
    <property type="evidence" value="ECO:0007669"/>
    <property type="project" value="InterPro"/>
</dbReference>
<dbReference type="Pfam" id="PF01602">
    <property type="entry name" value="Adaptin_N"/>
    <property type="match status" value="1"/>
</dbReference>
<evidence type="ECO:0000256" key="6">
    <source>
        <dbReference type="SAM" id="MobiDB-lite"/>
    </source>
</evidence>
<dbReference type="AlphaFoldDB" id="A0A1J8QDD7"/>
<dbReference type="InterPro" id="IPR002553">
    <property type="entry name" value="Clathrin/coatomer_adapt-like_N"/>
</dbReference>
<dbReference type="InterPro" id="IPR026740">
    <property type="entry name" value="AP3_beta"/>
</dbReference>
<feature type="compositionally biased region" description="Polar residues" evidence="6">
    <location>
        <begin position="750"/>
        <end position="777"/>
    </location>
</feature>
<evidence type="ECO:0000313" key="8">
    <source>
        <dbReference type="EMBL" id="OJA09780.1"/>
    </source>
</evidence>
<dbReference type="EMBL" id="LVVM01005799">
    <property type="protein sequence ID" value="OJA09780.1"/>
    <property type="molecule type" value="Genomic_DNA"/>
</dbReference>
<dbReference type="InterPro" id="IPR011989">
    <property type="entry name" value="ARM-like"/>
</dbReference>
<sequence>MDGINLNALSENASRLGMRIQETIAEHTRDLTLIRGGGSLFDMADDKAKNITKQLESSSDREKLDAMKRLIALISKNRPVSSYFPAVVKNVASTNLELRKLVYIYLLRCAPSEPDLALLSINTFQRDLADPSPLIRAMALRVLSGIRVPTVAAIVLMAVRKSAADPSPYVRKAASLAVMKVYRLDQAHYAALVDILVTLLRDRSSLSLGTAVLALDNVAPSRLDLLHVHFRRLCRVLPDIDAWGQVDVLRVLVRYARTMLPKPVPESERQGDEEDKDLKLLLVCAEPLFMSKNPAVVLAVARAFYYLAPPSMLSKIAAPLLRLLNVSREIERVALAYLLVVARSHPTLFVNSHTRLLVRTDDAEQVKRNKICILLALCTVDNHQALLREFVDYAQDTDDSVVGDAIDAIGRIARLVPPSTPQCLTALMGMINSKQDIIVSNAVLVLKSLVQNQLLTPSSASTTTLAPSFSSQLTSSVPSLISTTSIPLSAPPQMSSAPPSTTTAQAPLSIIAQLARRIDDIRHPHARACVLWLVGQYGTVTGAGTMVDGVADWAPDVLRKAARSFKIEVCFFNLPHHPPAHANSYQAPLVKLQTLTLAAKLTLLAPVNRTFILLARYVLTLARYDEDWDVRDRGRMLASLLVGAVAGVVSSDGEEGTGDRWSNEEQGGRPSGVVLRREQVMRVLFEGKTGTIEEEAVADSRPLGTLALVMERDSPYLHEHDDEDTPVDLPEWLEQGIDPALRDSDDDTPQAVSSTPVVQAISSQGIPSQHAVSSASVTPIVLTPTGGSTPKDTKDWRDLDKFYASESESEEGEEEEEEEEEEAEEESEASGNDEDSGEDDENSEDEEEEVGKYDSDPSHDRTQ</sequence>
<evidence type="ECO:0000313" key="9">
    <source>
        <dbReference type="Proteomes" id="UP000183567"/>
    </source>
</evidence>
<dbReference type="GO" id="GO:0006886">
    <property type="term" value="P:intracellular protein transport"/>
    <property type="evidence" value="ECO:0007669"/>
    <property type="project" value="InterPro"/>
</dbReference>
<feature type="compositionally biased region" description="Basic and acidic residues" evidence="6">
    <location>
        <begin position="657"/>
        <end position="667"/>
    </location>
</feature>
<evidence type="ECO:0000256" key="5">
    <source>
        <dbReference type="ARBA" id="ARBA00023136"/>
    </source>
</evidence>
<dbReference type="InterPro" id="IPR016024">
    <property type="entry name" value="ARM-type_fold"/>
</dbReference>
<evidence type="ECO:0000256" key="4">
    <source>
        <dbReference type="ARBA" id="ARBA00022927"/>
    </source>
</evidence>
<evidence type="ECO:0000256" key="1">
    <source>
        <dbReference type="ARBA" id="ARBA00004308"/>
    </source>
</evidence>
<protein>
    <recommendedName>
        <fullName evidence="7">Clathrin/coatomer adaptor adaptin-like N-terminal domain-containing protein</fullName>
    </recommendedName>
</protein>